<dbReference type="EMBL" id="LNIX01000002">
    <property type="protein sequence ID" value="OXA61079.1"/>
    <property type="molecule type" value="Genomic_DNA"/>
</dbReference>
<protein>
    <submittedName>
        <fullName evidence="2">Uncharacterized protein</fullName>
    </submittedName>
</protein>
<keyword evidence="3" id="KW-1185">Reference proteome</keyword>
<reference evidence="2 3" key="1">
    <citation type="submission" date="2015-12" db="EMBL/GenBank/DDBJ databases">
        <title>The genome of Folsomia candida.</title>
        <authorList>
            <person name="Faddeeva A."/>
            <person name="Derks M.F."/>
            <person name="Anvar Y."/>
            <person name="Smit S."/>
            <person name="Van Straalen N."/>
            <person name="Roelofs D."/>
        </authorList>
    </citation>
    <scope>NUCLEOTIDE SEQUENCE [LARGE SCALE GENOMIC DNA]</scope>
    <source>
        <strain evidence="2 3">VU population</strain>
        <tissue evidence="2">Whole body</tissue>
    </source>
</reference>
<gene>
    <name evidence="2" type="ORF">Fcan01_06289</name>
</gene>
<evidence type="ECO:0000256" key="1">
    <source>
        <dbReference type="SAM" id="SignalP"/>
    </source>
</evidence>
<sequence>MGFKPVISIFLLIAAIQITCHAAPQKGKAKAEAIITKKLKSSTPAQLKQYRMVAAKRMVTDLSKAMQALSTNKDVPLEVQTSAKVALQGIKGGKLTDALANAMPGIMSQASIQVGKPAEQLQTIIGSVLPNSPNDLRNPLQGTLTFLSSNLGGVTNILGKVAGGAPDLLAGTVKSLSGTLGAVADSLNGSVGSLGGLMGGLLNG</sequence>
<dbReference type="Proteomes" id="UP000198287">
    <property type="component" value="Unassembled WGS sequence"/>
</dbReference>
<dbReference type="AlphaFoldDB" id="A0A226EU74"/>
<evidence type="ECO:0000313" key="2">
    <source>
        <dbReference type="EMBL" id="OXA61079.1"/>
    </source>
</evidence>
<name>A0A226EU74_FOLCA</name>
<evidence type="ECO:0000313" key="3">
    <source>
        <dbReference type="Proteomes" id="UP000198287"/>
    </source>
</evidence>
<accession>A0A226EU74</accession>
<feature type="signal peptide" evidence="1">
    <location>
        <begin position="1"/>
        <end position="22"/>
    </location>
</feature>
<comment type="caution">
    <text evidence="2">The sequence shown here is derived from an EMBL/GenBank/DDBJ whole genome shotgun (WGS) entry which is preliminary data.</text>
</comment>
<keyword evidence="1" id="KW-0732">Signal</keyword>
<organism evidence="2 3">
    <name type="scientific">Folsomia candida</name>
    <name type="common">Springtail</name>
    <dbReference type="NCBI Taxonomy" id="158441"/>
    <lineage>
        <taxon>Eukaryota</taxon>
        <taxon>Metazoa</taxon>
        <taxon>Ecdysozoa</taxon>
        <taxon>Arthropoda</taxon>
        <taxon>Hexapoda</taxon>
        <taxon>Collembola</taxon>
        <taxon>Entomobryomorpha</taxon>
        <taxon>Isotomoidea</taxon>
        <taxon>Isotomidae</taxon>
        <taxon>Proisotominae</taxon>
        <taxon>Folsomia</taxon>
    </lineage>
</organism>
<feature type="chain" id="PRO_5013053454" evidence="1">
    <location>
        <begin position="23"/>
        <end position="204"/>
    </location>
</feature>
<proteinExistence type="predicted"/>